<evidence type="ECO:0000256" key="1">
    <source>
        <dbReference type="ARBA" id="ARBA00004651"/>
    </source>
</evidence>
<dbReference type="PANTHER" id="PTHR32309">
    <property type="entry name" value="TYROSINE-PROTEIN KINASE"/>
    <property type="match status" value="1"/>
</dbReference>
<dbReference type="AlphaFoldDB" id="A0A2U1SM70"/>
<feature type="coiled-coil region" evidence="6">
    <location>
        <begin position="368"/>
        <end position="395"/>
    </location>
</feature>
<keyword evidence="4 7" id="KW-1133">Transmembrane helix</keyword>
<keyword evidence="3 7" id="KW-0812">Transmembrane</keyword>
<proteinExistence type="predicted"/>
<gene>
    <name evidence="9" type="ORF">C5689_16705</name>
</gene>
<evidence type="ECO:0000256" key="7">
    <source>
        <dbReference type="SAM" id="Phobius"/>
    </source>
</evidence>
<reference evidence="9 10" key="1">
    <citation type="journal article" date="2018" name="Appl. Microbiol. Biotechnol.">
        <title>Co-cultivation of the strictly anaerobic methanogen Methanosarcina barkeri with aerobic methanotrophs in an oxygen-limited membrane bioreactor.</title>
        <authorList>
            <person name="In 't Zandt M.H."/>
            <person name="van den Bosch T.J.M."/>
            <person name="Rijkers R."/>
            <person name="van Kessel M.A.H.J."/>
            <person name="Jetten M.S.M."/>
            <person name="Welte C.U."/>
        </authorList>
    </citation>
    <scope>NUCLEOTIDE SEQUENCE [LARGE SCALE GENOMIC DNA]</scope>
    <source>
        <strain evidence="9 10">DSM 17706</strain>
    </source>
</reference>
<dbReference type="Pfam" id="PF02706">
    <property type="entry name" value="Wzz"/>
    <property type="match status" value="1"/>
</dbReference>
<dbReference type="GO" id="GO:0004713">
    <property type="term" value="F:protein tyrosine kinase activity"/>
    <property type="evidence" value="ECO:0007669"/>
    <property type="project" value="TreeGrafter"/>
</dbReference>
<comment type="subcellular location">
    <subcellularLocation>
        <location evidence="1">Cell membrane</location>
        <topology evidence="1">Multi-pass membrane protein</topology>
    </subcellularLocation>
</comment>
<evidence type="ECO:0000256" key="6">
    <source>
        <dbReference type="SAM" id="Coils"/>
    </source>
</evidence>
<keyword evidence="2" id="KW-1003">Cell membrane</keyword>
<evidence type="ECO:0000256" key="2">
    <source>
        <dbReference type="ARBA" id="ARBA00022475"/>
    </source>
</evidence>
<dbReference type="GO" id="GO:0005886">
    <property type="term" value="C:plasma membrane"/>
    <property type="evidence" value="ECO:0007669"/>
    <property type="project" value="UniProtKB-SubCell"/>
</dbReference>
<dbReference type="InterPro" id="IPR003856">
    <property type="entry name" value="LPS_length_determ_N"/>
</dbReference>
<feature type="domain" description="Polysaccharide chain length determinant N-terminal" evidence="8">
    <location>
        <begin position="51"/>
        <end position="134"/>
    </location>
</feature>
<dbReference type="InterPro" id="IPR050445">
    <property type="entry name" value="Bact_polysacc_biosynth/exp"/>
</dbReference>
<name>A0A2U1SM70_METSR</name>
<feature type="transmembrane region" description="Helical" evidence="7">
    <location>
        <begin position="59"/>
        <end position="76"/>
    </location>
</feature>
<keyword evidence="10" id="KW-1185">Reference proteome</keyword>
<evidence type="ECO:0000256" key="4">
    <source>
        <dbReference type="ARBA" id="ARBA00022989"/>
    </source>
</evidence>
<accession>A0A2U1SM70</accession>
<dbReference type="Proteomes" id="UP000245137">
    <property type="component" value="Unassembled WGS sequence"/>
</dbReference>
<organism evidence="9 10">
    <name type="scientific">Methylosinus sporium</name>
    <dbReference type="NCBI Taxonomy" id="428"/>
    <lineage>
        <taxon>Bacteria</taxon>
        <taxon>Pseudomonadati</taxon>
        <taxon>Pseudomonadota</taxon>
        <taxon>Alphaproteobacteria</taxon>
        <taxon>Hyphomicrobiales</taxon>
        <taxon>Methylocystaceae</taxon>
        <taxon>Methylosinus</taxon>
    </lineage>
</organism>
<evidence type="ECO:0000259" key="8">
    <source>
        <dbReference type="Pfam" id="PF02706"/>
    </source>
</evidence>
<dbReference type="PANTHER" id="PTHR32309:SF13">
    <property type="entry name" value="FERRIC ENTEROBACTIN TRANSPORT PROTEIN FEPE"/>
    <property type="match status" value="1"/>
</dbReference>
<dbReference type="SUPFAM" id="SSF52540">
    <property type="entry name" value="P-loop containing nucleoside triphosphate hydrolases"/>
    <property type="match status" value="1"/>
</dbReference>
<keyword evidence="5 7" id="KW-0472">Membrane</keyword>
<sequence length="737" mass="80454">MWGLRSLVRRRNGTRVMLDYESGSKGVAERERPAAAEPRRARSSLTPGRLIALALRNKLFIVSVALACAAGGYALTKLLTPRYVAAAQIYLDPRGLPGLEGDANQGQDSTGFINFVETQTRILTSQVVLERVVEAEKLTDDPEFGASTSLFGKLFGHFGRTPTKEEIVAGAVRVLGTKIMVRRPERTFIIDIAASSDNAQKSARIANAVAQAYIDVRSAMHKDAANQAATSFTGRLDGLRERLLAAEKSVEAYKAENGFVGTRDSYIDEQRLKELNQQLTFARTRLEDTRSRFEQAQRAARSDTELAAIAANMNLTTLNALRGQQAEAAQKLADLSAELGPQHPVVKNVTARLAETRRLVSAELARVAASLRKDYERARGTEEALNREMQKLESKAVLSAQASVKLRDLEREVEVSRSIYESFLTRSRQTGEARQLDAASTHIITMATPPIARSFPPGAGLMTSAGFVAGLTLGLGLVFLRERGFSGAAPEAAPRRDAEAQPLRIAVTDATKFTVRGPAAEPDRLELTRLGIPFVRPFADRRELEAVVSRFSALVEESAHRPLVVGIVGDAPGSIRTVMAVNIALALRMQHFEVALIDADRDHAALTVLIEDGLEAFGDAEDPFVRTDDSVLLALPAIDRRSRSAGAVERIVDDFRDGCPAEVDIVLCDGVGSDESMFERLDCVAPVLGRDQDEETAIAELPQALRAKIAVILRVDHSDPWLPRRDARRRSQARRSA</sequence>
<comment type="caution">
    <text evidence="9">The sequence shown here is derived from an EMBL/GenBank/DDBJ whole genome shotgun (WGS) entry which is preliminary data.</text>
</comment>
<feature type="coiled-coil region" evidence="6">
    <location>
        <begin position="236"/>
        <end position="338"/>
    </location>
</feature>
<evidence type="ECO:0000256" key="3">
    <source>
        <dbReference type="ARBA" id="ARBA00022692"/>
    </source>
</evidence>
<evidence type="ECO:0000313" key="9">
    <source>
        <dbReference type="EMBL" id="PWB92711.1"/>
    </source>
</evidence>
<dbReference type="EMBL" id="PUIV01000038">
    <property type="protein sequence ID" value="PWB92711.1"/>
    <property type="molecule type" value="Genomic_DNA"/>
</dbReference>
<protein>
    <recommendedName>
        <fullName evidence="8">Polysaccharide chain length determinant N-terminal domain-containing protein</fullName>
    </recommendedName>
</protein>
<evidence type="ECO:0000256" key="5">
    <source>
        <dbReference type="ARBA" id="ARBA00023136"/>
    </source>
</evidence>
<dbReference type="InterPro" id="IPR027417">
    <property type="entry name" value="P-loop_NTPase"/>
</dbReference>
<evidence type="ECO:0000313" key="10">
    <source>
        <dbReference type="Proteomes" id="UP000245137"/>
    </source>
</evidence>
<keyword evidence="6" id="KW-0175">Coiled coil</keyword>